<sequence length="1057" mass="126542">MSVKNPIKHEEFSSEEYATIKKVIPGFLDTKLYKFGGKKFALRSHYLNYKDEIYNFPIRNSDIWIVTLPRSGTTLTQEMVWQICNNLDIDGAGREYLVKRYTFFEYAARFDEDELKKLLEFNKDDPKKFQDAQEIFTKPWDRNWPQDKQRFIKTHLPISLLPRDLLTSGCKIIYVARSLKDMMVSRYYLNRKQFKDGKTNFEELWELMEKNLCIPFPYWDHIQEAWELRNNKNVLFMYYEDIVKFQKEAILKTAQFLEKPLTDSQVDKLVDHLKVDNFKKNDAVNKDYKDFMPKHDIEIEFVRKGKVDSAKEEFFDEKLTKRADDYIEKMYKKYEFRFPNYTSQIAEHKLAQSTQLTKEPCSIATSLGALRKLMFCDRTPATIGQCKTHFKLHYTTITMSVKNPITHEEISSEEYALVRKVIPGFLDAKMYKFGEKKFALRSYYLNNKDEIYNFPEIFTRAWDRNWPQDKQRFIKTHLPISLLPRDLLTSGCKIIYVARSPKDMMVSRYYFSRKLFKDGITNFEGLWELMEKNLYLPFPYWDHIQEAWELRNTKNVLFMYYEDIVKFPKEAILKTAQFLEKPLTDSQVDKLVHHLKVDNFKKNDAVNKDYKDFMPKHALEIEFVRKGKVDSAKEEFFDEKLTKRADDYIEEMYKKYEFRFPNYTSRKEPCSIATSRKAPSDASLGALRKLMFCDRTPATIGQCKTHFKLQYTTITMSVKNPIKHEEFSSEEYATIKKVIPGFSDTKLYKFGGKKFALRSHYLNYKDEIYNFPIRNSDIWIVTLPRSGTTLTQEMVWQICNNLDIDGAGREYLVKRYTFFEYAARFDEDQLKKLLEFNKDNPKKFQDVQEIFTKPWDRNWPQDKQRFIKTHLPISLLPRDLLTSGCKIIYVARSLKDMMVSRYYLNRKQFKDGKTNFEELWELMEKNLCISFPYWDHIQEAWELRNNKNVLFMYYEDIVKFPKETILKTAQFLEKPLTDSQVDKLVDHLKVDNFKKNDAVNKDYQDFMPKSAIEVEFVRKGKVDSAKEEFFDEKLTKRADDYIEEMYKKYEFRFPNYT</sequence>
<evidence type="ECO:0000313" key="5">
    <source>
        <dbReference type="Proteomes" id="UP001154078"/>
    </source>
</evidence>
<keyword evidence="2" id="KW-0808">Transferase</keyword>
<dbReference type="OrthoDB" id="205623at2759"/>
<comment type="similarity">
    <text evidence="1">Belongs to the sulfotransferase 1 family.</text>
</comment>
<dbReference type="InterPro" id="IPR027417">
    <property type="entry name" value="P-loop_NTPase"/>
</dbReference>
<feature type="domain" description="Sulfotransferase" evidence="3">
    <location>
        <begin position="468"/>
        <end position="655"/>
    </location>
</feature>
<dbReference type="EMBL" id="OV121140">
    <property type="protein sequence ID" value="CAH0564168.1"/>
    <property type="molecule type" value="Genomic_DNA"/>
</dbReference>
<organism evidence="4 5">
    <name type="scientific">Brassicogethes aeneus</name>
    <name type="common">Rape pollen beetle</name>
    <name type="synonym">Meligethes aeneus</name>
    <dbReference type="NCBI Taxonomy" id="1431903"/>
    <lineage>
        <taxon>Eukaryota</taxon>
        <taxon>Metazoa</taxon>
        <taxon>Ecdysozoa</taxon>
        <taxon>Arthropoda</taxon>
        <taxon>Hexapoda</taxon>
        <taxon>Insecta</taxon>
        <taxon>Pterygota</taxon>
        <taxon>Neoptera</taxon>
        <taxon>Endopterygota</taxon>
        <taxon>Coleoptera</taxon>
        <taxon>Polyphaga</taxon>
        <taxon>Cucujiformia</taxon>
        <taxon>Nitidulidae</taxon>
        <taxon>Meligethinae</taxon>
        <taxon>Brassicogethes</taxon>
    </lineage>
</organism>
<feature type="domain" description="Sulfotransferase" evidence="3">
    <location>
        <begin position="776"/>
        <end position="1048"/>
    </location>
</feature>
<gene>
    <name evidence="4" type="ORF">MELIAE_LOCUS12779</name>
</gene>
<dbReference type="PANTHER" id="PTHR11783">
    <property type="entry name" value="SULFOTRANSFERASE SULT"/>
    <property type="match status" value="1"/>
</dbReference>
<evidence type="ECO:0000256" key="2">
    <source>
        <dbReference type="ARBA" id="ARBA00022679"/>
    </source>
</evidence>
<name>A0A9P0BL87_BRAAE</name>
<dbReference type="InterPro" id="IPR000863">
    <property type="entry name" value="Sulfotransferase_dom"/>
</dbReference>
<dbReference type="AlphaFoldDB" id="A0A9P0BL87"/>
<keyword evidence="5" id="KW-1185">Reference proteome</keyword>
<evidence type="ECO:0000313" key="4">
    <source>
        <dbReference type="EMBL" id="CAH0564168.1"/>
    </source>
</evidence>
<dbReference type="GO" id="GO:0008146">
    <property type="term" value="F:sulfotransferase activity"/>
    <property type="evidence" value="ECO:0007669"/>
    <property type="project" value="InterPro"/>
</dbReference>
<dbReference type="Gene3D" id="3.40.50.300">
    <property type="entry name" value="P-loop containing nucleotide triphosphate hydrolases"/>
    <property type="match status" value="3"/>
</dbReference>
<proteinExistence type="inferred from homology"/>
<accession>A0A9P0BL87</accession>
<dbReference type="Pfam" id="PF00685">
    <property type="entry name" value="Sulfotransfer_1"/>
    <property type="match status" value="3"/>
</dbReference>
<evidence type="ECO:0000259" key="3">
    <source>
        <dbReference type="Pfam" id="PF00685"/>
    </source>
</evidence>
<feature type="domain" description="Sulfotransferase" evidence="3">
    <location>
        <begin position="61"/>
        <end position="333"/>
    </location>
</feature>
<dbReference type="Proteomes" id="UP001154078">
    <property type="component" value="Chromosome 9"/>
</dbReference>
<protein>
    <recommendedName>
        <fullName evidence="3">Sulfotransferase domain-containing protein</fullName>
    </recommendedName>
</protein>
<reference evidence="4" key="1">
    <citation type="submission" date="2021-12" db="EMBL/GenBank/DDBJ databases">
        <authorList>
            <person name="King R."/>
        </authorList>
    </citation>
    <scope>NUCLEOTIDE SEQUENCE</scope>
</reference>
<dbReference type="SUPFAM" id="SSF52540">
    <property type="entry name" value="P-loop containing nucleoside triphosphate hydrolases"/>
    <property type="match status" value="3"/>
</dbReference>
<evidence type="ECO:0000256" key="1">
    <source>
        <dbReference type="ARBA" id="ARBA00005771"/>
    </source>
</evidence>